<evidence type="ECO:0000313" key="1">
    <source>
        <dbReference type="EMBL" id="KAI2385413.1"/>
    </source>
</evidence>
<dbReference type="EMBL" id="JALBCA010000059">
    <property type="protein sequence ID" value="KAI2385413.1"/>
    <property type="molecule type" value="Genomic_DNA"/>
</dbReference>
<reference evidence="1" key="1">
    <citation type="journal article" date="2022" name="bioRxiv">
        <title>Population genetic analysis of Ophidiomyces ophidiicola, the causative agent of snake fungal disease, indicates recent introductions to the USA.</title>
        <authorList>
            <person name="Ladner J.T."/>
            <person name="Palmer J.M."/>
            <person name="Ettinger C.L."/>
            <person name="Stajich J.E."/>
            <person name="Farrell T.M."/>
            <person name="Glorioso B.M."/>
            <person name="Lawson B."/>
            <person name="Price S.J."/>
            <person name="Stengle A.G."/>
            <person name="Grear D.A."/>
            <person name="Lorch J.M."/>
        </authorList>
    </citation>
    <scope>NUCLEOTIDE SEQUENCE</scope>
    <source>
        <strain evidence="1">NWHC 24266-5</strain>
    </source>
</reference>
<protein>
    <submittedName>
        <fullName evidence="1">Uncharacterized protein</fullName>
    </submittedName>
</protein>
<accession>A0ACB8UUN8</accession>
<proteinExistence type="predicted"/>
<comment type="caution">
    <text evidence="1">The sequence shown here is derived from an EMBL/GenBank/DDBJ whole genome shotgun (WGS) entry which is preliminary data.</text>
</comment>
<sequence>MAPVYNTSLRHRQVILPPTDKGPVYGDDSSYGLRALIVLFIAFFLTFVVTVLSWKLGTFLRSFSRHKVVSGGKNAETQYAKTWYGWIPMEKYKQHQQRRRGYLKKLQDLTTWRTSHADYSWVWWDPDGRKAKQRMQEQRPLRWLQKPISQLPLGQVYFPSNEPIGNQRYVPPQVENVADIPLRAPEPAVRRPKVSMTTTGAMPLNDARNVETPVRSGDGDKYYHFHVDGAPCGITTFEIAEDQSEPCRSFPSANTKRCASLPVLESPLMIRESEAVHLARRCASDAPLGKNHKPDLFISYSGPAFGPRQGIHSSEESLPAIGPDKNLSWRYKAWGARMQRIAFPGTRADLRGLAGRPGTPLPEALKSMISTRVDSEGYKSYTEHIPRRAASESSLSGFYPQAGHHLVGSERYTSRLTINSVRNQHPPFHIHKRVNHRFGQYPAEPGPSQNKYFIPSLPQRRISNPEVRLIDDLERKLEWLSSEVEPGRKPQQFSLVHNHWLNKSTWVVIDPPTRVSSTARRLCGDQNPEVSKDRGKAACPAIKKKRARTPRVDSWRLAVNGARKSAGVQEFLRAIELFDGSADEPPEGTIDTATWILKKPPQGFEMSTKQKNAYFEGCGGWYEKLEFWQNVPRAYRARKFICGGKANRRRVVEVAKALTKGCKRASSKVKRRGSRHTSNKRVRKQSRKIAKSTWSRRNQTYQRAAPDGGPTASMDHPQESLSLDLPGSHLDRAFAANAQTITDSEDSSTATEFVI</sequence>
<gene>
    <name evidence="1" type="ORF">LOY88_004148</name>
</gene>
<organism evidence="1">
    <name type="scientific">Ophidiomyces ophidiicola</name>
    <dbReference type="NCBI Taxonomy" id="1387563"/>
    <lineage>
        <taxon>Eukaryota</taxon>
        <taxon>Fungi</taxon>
        <taxon>Dikarya</taxon>
        <taxon>Ascomycota</taxon>
        <taxon>Pezizomycotina</taxon>
        <taxon>Eurotiomycetes</taxon>
        <taxon>Eurotiomycetidae</taxon>
        <taxon>Onygenales</taxon>
        <taxon>Onygenaceae</taxon>
        <taxon>Ophidiomyces</taxon>
    </lineage>
</organism>
<name>A0ACB8UUN8_9EURO</name>